<dbReference type="PANTHER" id="PTHR31263">
    <property type="entry name" value="CELLULASE FAMILY PROTEIN (AFU_ORTHOLOGUE AFUA_5G14560)"/>
    <property type="match status" value="1"/>
</dbReference>
<proteinExistence type="inferred from homology"/>
<dbReference type="Pfam" id="PF00150">
    <property type="entry name" value="Cellulase"/>
    <property type="match status" value="1"/>
</dbReference>
<comment type="similarity">
    <text evidence="3">Belongs to the glycosyl hydrolase 5 (cellulase A) family.</text>
</comment>
<keyword evidence="4" id="KW-0732">Signal</keyword>
<evidence type="ECO:0000256" key="2">
    <source>
        <dbReference type="ARBA" id="ARBA00023295"/>
    </source>
</evidence>
<keyword evidence="2 3" id="KW-0326">Glycosidase</keyword>
<organism evidence="6 7">
    <name type="scientific">Amycolatopsis melonis</name>
    <dbReference type="NCBI Taxonomy" id="3156488"/>
    <lineage>
        <taxon>Bacteria</taxon>
        <taxon>Bacillati</taxon>
        <taxon>Actinomycetota</taxon>
        <taxon>Actinomycetes</taxon>
        <taxon>Pseudonocardiales</taxon>
        <taxon>Pseudonocardiaceae</taxon>
        <taxon>Amycolatopsis</taxon>
    </lineage>
</organism>
<evidence type="ECO:0000259" key="5">
    <source>
        <dbReference type="Pfam" id="PF00150"/>
    </source>
</evidence>
<dbReference type="PANTHER" id="PTHR31263:SF0">
    <property type="entry name" value="CELLULASE FAMILY PROTEIN (AFU_ORTHOLOGUE AFUA_5G14560)"/>
    <property type="match status" value="1"/>
</dbReference>
<dbReference type="Gene3D" id="3.20.20.80">
    <property type="entry name" value="Glycosidases"/>
    <property type="match status" value="1"/>
</dbReference>
<comment type="caution">
    <text evidence="6">The sequence shown here is derived from an EMBL/GenBank/DDBJ whole genome shotgun (WGS) entry which is preliminary data.</text>
</comment>
<dbReference type="EMBL" id="JBDZYD010000001">
    <property type="protein sequence ID" value="MEQ0558092.1"/>
    <property type="molecule type" value="Genomic_DNA"/>
</dbReference>
<evidence type="ECO:0000256" key="4">
    <source>
        <dbReference type="SAM" id="SignalP"/>
    </source>
</evidence>
<gene>
    <name evidence="6" type="ORF">ABJI51_03330</name>
</gene>
<dbReference type="InterPro" id="IPR001547">
    <property type="entry name" value="Glyco_hydro_5"/>
</dbReference>
<dbReference type="Proteomes" id="UP001440984">
    <property type="component" value="Unassembled WGS sequence"/>
</dbReference>
<evidence type="ECO:0000313" key="6">
    <source>
        <dbReference type="EMBL" id="MEQ0558092.1"/>
    </source>
</evidence>
<keyword evidence="1 3" id="KW-0378">Hydrolase</keyword>
<evidence type="ECO:0000256" key="3">
    <source>
        <dbReference type="RuleBase" id="RU361153"/>
    </source>
</evidence>
<dbReference type="RefSeq" id="WP_348947419.1">
    <property type="nucleotide sequence ID" value="NZ_JBDZYD010000001.1"/>
</dbReference>
<evidence type="ECO:0000313" key="7">
    <source>
        <dbReference type="Proteomes" id="UP001440984"/>
    </source>
</evidence>
<sequence length="399" mass="44348">MSRLRTAVLAALALLPMLSLPAPAEAHVPGVALPLKTSAQWVVDQRGHRVKLASVNWFGAESAEFVVGGLDKQPLDKLARLIRQGGFNSVRLPWSNELVESNPVVADEYLTANPRLRGKRALSILDDVIDALGRHGLMVILDNHRSRGDWCCDEAHGDGLWHTPAYPESAWLADWRFMAARYRDRPQVVAAELRNEIRPDPSQGLRPTWGDGNPATDWRAASERGGDAVLAVNPKLLIITSGLNYQYDLKGVPTAPVRLSVPNRLVYAVHDYSWSHSAGQLADDATFEANVVSRWEYVRDPAKPYVAPVYVSEWGGCTQPKSDGTLCTSDRLTYPFTMARYLAKADLDWAWWPINGTQSAGYNRVRGTVETFGLLNPQWNGYANDELMETLRAIERPAR</sequence>
<name>A0ABV0L707_9PSEU</name>
<feature type="chain" id="PRO_5046199246" evidence="4">
    <location>
        <begin position="27"/>
        <end position="399"/>
    </location>
</feature>
<protein>
    <submittedName>
        <fullName evidence="6">Cellulase family glycosylhydrolase</fullName>
    </submittedName>
</protein>
<accession>A0ABV0L707</accession>
<dbReference type="SUPFAM" id="SSF51445">
    <property type="entry name" value="(Trans)glycosidases"/>
    <property type="match status" value="1"/>
</dbReference>
<feature type="domain" description="Glycoside hydrolase family 5" evidence="5">
    <location>
        <begin position="55"/>
        <end position="356"/>
    </location>
</feature>
<evidence type="ECO:0000256" key="1">
    <source>
        <dbReference type="ARBA" id="ARBA00022801"/>
    </source>
</evidence>
<dbReference type="InterPro" id="IPR017853">
    <property type="entry name" value="GH"/>
</dbReference>
<reference evidence="6 7" key="1">
    <citation type="submission" date="2024-05" db="EMBL/GenBank/DDBJ databases">
        <authorList>
            <person name="Zhao H."/>
            <person name="Xu Y."/>
            <person name="Lin S."/>
            <person name="Spain J.C."/>
            <person name="Zhou N.-Y."/>
        </authorList>
    </citation>
    <scope>NUCLEOTIDE SEQUENCE [LARGE SCALE GENOMIC DNA]</scope>
    <source>
        <strain evidence="6 7">NEAU-NG30</strain>
    </source>
</reference>
<feature type="signal peptide" evidence="4">
    <location>
        <begin position="1"/>
        <end position="26"/>
    </location>
</feature>
<keyword evidence="7" id="KW-1185">Reference proteome</keyword>